<evidence type="ECO:0000256" key="2">
    <source>
        <dbReference type="ARBA" id="ARBA00022475"/>
    </source>
</evidence>
<evidence type="ECO:0000259" key="8">
    <source>
        <dbReference type="Pfam" id="PF01618"/>
    </source>
</evidence>
<dbReference type="OrthoDB" id="4045at2"/>
<dbReference type="GO" id="GO:0005886">
    <property type="term" value="C:plasma membrane"/>
    <property type="evidence" value="ECO:0007669"/>
    <property type="project" value="UniProtKB-SubCell"/>
</dbReference>
<dbReference type="Pfam" id="PF01618">
    <property type="entry name" value="MotA_ExbB"/>
    <property type="match status" value="1"/>
</dbReference>
<keyword evidence="4 7" id="KW-1133">Transmembrane helix</keyword>
<dbReference type="PANTHER" id="PTHR30625">
    <property type="entry name" value="PROTEIN TOLQ"/>
    <property type="match status" value="1"/>
</dbReference>
<dbReference type="InterPro" id="IPR050790">
    <property type="entry name" value="ExbB/TolQ_transport"/>
</dbReference>
<reference evidence="9 10" key="1">
    <citation type="submission" date="2019-03" db="EMBL/GenBank/DDBJ databases">
        <title>Genomic Encyclopedia of Archaeal and Bacterial Type Strains, Phase II (KMG-II): from individual species to whole genera.</title>
        <authorList>
            <person name="Goeker M."/>
        </authorList>
    </citation>
    <scope>NUCLEOTIDE SEQUENCE [LARGE SCALE GENOMIC DNA]</scope>
    <source>
        <strain evidence="9 10">RL-C</strain>
    </source>
</reference>
<keyword evidence="2" id="KW-1003">Cell membrane</keyword>
<proteinExistence type="inferred from homology"/>
<keyword evidence="3 7" id="KW-0812">Transmembrane</keyword>
<accession>A0A4R2EEK3</accession>
<keyword evidence="6" id="KW-0653">Protein transport</keyword>
<dbReference type="InterPro" id="IPR002898">
    <property type="entry name" value="MotA_ExbB_proton_chnl"/>
</dbReference>
<evidence type="ECO:0000256" key="5">
    <source>
        <dbReference type="ARBA" id="ARBA00023136"/>
    </source>
</evidence>
<comment type="subcellular location">
    <subcellularLocation>
        <location evidence="1">Cell membrane</location>
        <topology evidence="1">Multi-pass membrane protein</topology>
    </subcellularLocation>
    <subcellularLocation>
        <location evidence="6">Membrane</location>
        <topology evidence="6">Multi-pass membrane protein</topology>
    </subcellularLocation>
</comment>
<protein>
    <submittedName>
        <fullName evidence="9">Biopolymer transport protein ExbB</fullName>
    </submittedName>
</protein>
<gene>
    <name evidence="9" type="ORF">CLV25_108100</name>
</gene>
<feature type="transmembrane region" description="Helical" evidence="7">
    <location>
        <begin position="39"/>
        <end position="57"/>
    </location>
</feature>
<keyword evidence="6" id="KW-0813">Transport</keyword>
<keyword evidence="5 7" id="KW-0472">Membrane</keyword>
<dbReference type="PANTHER" id="PTHR30625:SF17">
    <property type="entry name" value="TOLQ-RELATED"/>
    <property type="match status" value="1"/>
</dbReference>
<evidence type="ECO:0000313" key="9">
    <source>
        <dbReference type="EMBL" id="TCN66761.1"/>
    </source>
</evidence>
<feature type="transmembrane region" description="Helical" evidence="7">
    <location>
        <begin position="137"/>
        <end position="160"/>
    </location>
</feature>
<dbReference type="Proteomes" id="UP000294830">
    <property type="component" value="Unassembled WGS sequence"/>
</dbReference>
<dbReference type="AlphaFoldDB" id="A0A4R2EEK3"/>
<feature type="transmembrane region" description="Helical" evidence="7">
    <location>
        <begin position="180"/>
        <end position="203"/>
    </location>
</feature>
<comment type="similarity">
    <text evidence="6">Belongs to the exbB/tolQ family.</text>
</comment>
<name>A0A4R2EEK3_9BACT</name>
<dbReference type="RefSeq" id="WP_131839449.1">
    <property type="nucleotide sequence ID" value="NZ_SLWB01000008.1"/>
</dbReference>
<evidence type="ECO:0000313" key="10">
    <source>
        <dbReference type="Proteomes" id="UP000294830"/>
    </source>
</evidence>
<sequence length="233" mass="25319">MILNTLLQSSVAADTVTQVATQAAQTGGLSFWSLMVKGGPIMIPLGLLSVLAVYIFVERYMAIRKASKYDTNFMNRIREYIHEGKIETALNLCRQNDTPIARMIEKGIERIGRPLNDVNTAIENVGNLEIAKLEKNLPLLATVSGGAPMIGFLGTVVGMIDAFYKMSAAGNNLNIGLLSGGIYTAMVTTVGGLIVGIMAYFCYNILVARIEKLVFNMEANSMVFMDLLNEPAK</sequence>
<keyword evidence="10" id="KW-1185">Reference proteome</keyword>
<dbReference type="EMBL" id="SLWB01000008">
    <property type="protein sequence ID" value="TCN66761.1"/>
    <property type="molecule type" value="Genomic_DNA"/>
</dbReference>
<evidence type="ECO:0000256" key="6">
    <source>
        <dbReference type="RuleBase" id="RU004057"/>
    </source>
</evidence>
<organism evidence="9 10">
    <name type="scientific">Acetobacteroides hydrogenigenes</name>
    <dbReference type="NCBI Taxonomy" id="979970"/>
    <lineage>
        <taxon>Bacteria</taxon>
        <taxon>Pseudomonadati</taxon>
        <taxon>Bacteroidota</taxon>
        <taxon>Bacteroidia</taxon>
        <taxon>Bacteroidales</taxon>
        <taxon>Rikenellaceae</taxon>
        <taxon>Acetobacteroides</taxon>
    </lineage>
</organism>
<comment type="caution">
    <text evidence="9">The sequence shown here is derived from an EMBL/GenBank/DDBJ whole genome shotgun (WGS) entry which is preliminary data.</text>
</comment>
<evidence type="ECO:0000256" key="1">
    <source>
        <dbReference type="ARBA" id="ARBA00004651"/>
    </source>
</evidence>
<evidence type="ECO:0000256" key="4">
    <source>
        <dbReference type="ARBA" id="ARBA00022989"/>
    </source>
</evidence>
<feature type="domain" description="MotA/TolQ/ExbB proton channel" evidence="8">
    <location>
        <begin position="96"/>
        <end position="218"/>
    </location>
</feature>
<dbReference type="GO" id="GO:0017038">
    <property type="term" value="P:protein import"/>
    <property type="evidence" value="ECO:0007669"/>
    <property type="project" value="TreeGrafter"/>
</dbReference>
<evidence type="ECO:0000256" key="7">
    <source>
        <dbReference type="SAM" id="Phobius"/>
    </source>
</evidence>
<evidence type="ECO:0000256" key="3">
    <source>
        <dbReference type="ARBA" id="ARBA00022692"/>
    </source>
</evidence>